<gene>
    <name evidence="10" type="ORF">RclHR1_09030011</name>
</gene>
<dbReference type="Gene3D" id="1.20.5.170">
    <property type="match status" value="1"/>
</dbReference>
<feature type="compositionally biased region" description="Low complexity" evidence="8">
    <location>
        <begin position="118"/>
        <end position="138"/>
    </location>
</feature>
<feature type="compositionally biased region" description="Basic residues" evidence="8">
    <location>
        <begin position="173"/>
        <end position="183"/>
    </location>
</feature>
<reference evidence="10 11" key="1">
    <citation type="submission" date="2017-11" db="EMBL/GenBank/DDBJ databases">
        <title>The genome of Rhizophagus clarus HR1 reveals common genetic basis of auxotrophy among arbuscular mycorrhizal fungi.</title>
        <authorList>
            <person name="Kobayashi Y."/>
        </authorList>
    </citation>
    <scope>NUCLEOTIDE SEQUENCE [LARGE SCALE GENOMIC DNA]</scope>
    <source>
        <strain evidence="10 11">HR1</strain>
    </source>
</reference>
<sequence>MSLIKNSTEYKSSDNEQENLVITSDINNIWSKEDMVASTQNNNNNTSSNTEYTDLSQLGSLIYSPTLSSSSQDLENGLSTDESIIAIAQNNDLFLQEYINVEELQKYANDKILCSLSTTPTTPSTTSSTTPSAPSVTPVKPIKPALPLKSTVSTPNSENDNSDPSINDESNPKKKAAGGRKRKAESLEEKEQRQRERILRNRHAAQMSRDKKRRQMADLESQNLLLKEENEHLSKRLKVVEEENINLSAKLDVISAQLNEIQSHLAVSEMTKVLLDGVRGSAVSATLDYDSIASKNNNGKKEQTSSTKMNGSQNETLLGSSYRYYLPDNDDAKEFNLSEKSQQRHVKMRNLYGILSQTHSIPTWMLQQPQQIMKQLFLIFWIVFWTMTGQKKNFQLLGKQMVFVDDIVILELDRLLKERRSKPVKALRGNTISGMKRVPRDWRKYPP</sequence>
<dbReference type="InterPro" id="IPR044280">
    <property type="entry name" value="Hac1/HY5"/>
</dbReference>
<dbReference type="AlphaFoldDB" id="A0A2Z6SPM1"/>
<dbReference type="GO" id="GO:0045944">
    <property type="term" value="P:positive regulation of transcription by RNA polymerase II"/>
    <property type="evidence" value="ECO:0007669"/>
    <property type="project" value="InterPro"/>
</dbReference>
<dbReference type="GO" id="GO:0006986">
    <property type="term" value="P:response to unfolded protein"/>
    <property type="evidence" value="ECO:0007669"/>
    <property type="project" value="UniProtKB-KW"/>
</dbReference>
<evidence type="ECO:0000256" key="4">
    <source>
        <dbReference type="ARBA" id="ARBA00023125"/>
    </source>
</evidence>
<dbReference type="STRING" id="94130.A0A2Z6SPM1"/>
<comment type="caution">
    <text evidence="10">The sequence shown here is derived from an EMBL/GenBank/DDBJ whole genome shotgun (WGS) entry which is preliminary data.</text>
</comment>
<feature type="region of interest" description="Disordered" evidence="8">
    <location>
        <begin position="118"/>
        <end position="217"/>
    </location>
</feature>
<evidence type="ECO:0000256" key="3">
    <source>
        <dbReference type="ARBA" id="ARBA00023015"/>
    </source>
</evidence>
<dbReference type="GO" id="GO:0003677">
    <property type="term" value="F:DNA binding"/>
    <property type="evidence" value="ECO:0007669"/>
    <property type="project" value="UniProtKB-KW"/>
</dbReference>
<keyword evidence="6" id="KW-0834">Unfolded protein response</keyword>
<dbReference type="CDD" id="cd14686">
    <property type="entry name" value="bZIP"/>
    <property type="match status" value="1"/>
</dbReference>
<feature type="compositionally biased region" description="Polar residues" evidence="8">
    <location>
        <begin position="304"/>
        <end position="313"/>
    </location>
</feature>
<evidence type="ECO:0000259" key="9">
    <source>
        <dbReference type="PROSITE" id="PS50217"/>
    </source>
</evidence>
<keyword evidence="4" id="KW-0238">DNA-binding</keyword>
<keyword evidence="11" id="KW-1185">Reference proteome</keyword>
<name>A0A2Z6SPM1_9GLOM</name>
<evidence type="ECO:0000256" key="2">
    <source>
        <dbReference type="ARBA" id="ARBA00007163"/>
    </source>
</evidence>
<evidence type="ECO:0000256" key="6">
    <source>
        <dbReference type="ARBA" id="ARBA00023230"/>
    </source>
</evidence>
<proteinExistence type="inferred from homology"/>
<dbReference type="GO" id="GO:0005634">
    <property type="term" value="C:nucleus"/>
    <property type="evidence" value="ECO:0007669"/>
    <property type="project" value="UniProtKB-SubCell"/>
</dbReference>
<evidence type="ECO:0000313" key="11">
    <source>
        <dbReference type="Proteomes" id="UP000247702"/>
    </source>
</evidence>
<dbReference type="EMBL" id="BEXD01004319">
    <property type="protein sequence ID" value="GBC09679.1"/>
    <property type="molecule type" value="Genomic_DNA"/>
</dbReference>
<comment type="subcellular location">
    <subcellularLocation>
        <location evidence="1">Nucleus</location>
    </subcellularLocation>
</comment>
<dbReference type="PANTHER" id="PTHR46714">
    <property type="entry name" value="TRANSCRIPTIONAL ACTIVATOR HAC1"/>
    <property type="match status" value="1"/>
</dbReference>
<feature type="domain" description="BZIP" evidence="9">
    <location>
        <begin position="191"/>
        <end position="254"/>
    </location>
</feature>
<keyword evidence="7" id="KW-0539">Nucleus</keyword>
<dbReference type="Pfam" id="PF07716">
    <property type="entry name" value="bZIP_2"/>
    <property type="match status" value="1"/>
</dbReference>
<organism evidence="10 11">
    <name type="scientific">Rhizophagus clarus</name>
    <dbReference type="NCBI Taxonomy" id="94130"/>
    <lineage>
        <taxon>Eukaryota</taxon>
        <taxon>Fungi</taxon>
        <taxon>Fungi incertae sedis</taxon>
        <taxon>Mucoromycota</taxon>
        <taxon>Glomeromycotina</taxon>
        <taxon>Glomeromycetes</taxon>
        <taxon>Glomerales</taxon>
        <taxon>Glomeraceae</taxon>
        <taxon>Rhizophagus</taxon>
    </lineage>
</organism>
<dbReference type="Proteomes" id="UP000247702">
    <property type="component" value="Unassembled WGS sequence"/>
</dbReference>
<evidence type="ECO:0000256" key="7">
    <source>
        <dbReference type="ARBA" id="ARBA00023242"/>
    </source>
</evidence>
<dbReference type="InterPro" id="IPR046347">
    <property type="entry name" value="bZIP_sf"/>
</dbReference>
<feature type="compositionally biased region" description="Polar residues" evidence="8">
    <location>
        <begin position="150"/>
        <end position="169"/>
    </location>
</feature>
<feature type="compositionally biased region" description="Basic and acidic residues" evidence="8">
    <location>
        <begin position="184"/>
        <end position="199"/>
    </location>
</feature>
<dbReference type="GO" id="GO:0000981">
    <property type="term" value="F:DNA-binding transcription factor activity, RNA polymerase II-specific"/>
    <property type="evidence" value="ECO:0007669"/>
    <property type="project" value="InterPro"/>
</dbReference>
<evidence type="ECO:0000256" key="1">
    <source>
        <dbReference type="ARBA" id="ARBA00004123"/>
    </source>
</evidence>
<dbReference type="InterPro" id="IPR004827">
    <property type="entry name" value="bZIP"/>
</dbReference>
<protein>
    <recommendedName>
        <fullName evidence="9">BZIP domain-containing protein</fullName>
    </recommendedName>
</protein>
<keyword evidence="5" id="KW-0804">Transcription</keyword>
<dbReference type="PROSITE" id="PS50217">
    <property type="entry name" value="BZIP"/>
    <property type="match status" value="1"/>
</dbReference>
<dbReference type="SUPFAM" id="SSF57959">
    <property type="entry name" value="Leucine zipper domain"/>
    <property type="match status" value="1"/>
</dbReference>
<evidence type="ECO:0000256" key="5">
    <source>
        <dbReference type="ARBA" id="ARBA00023163"/>
    </source>
</evidence>
<keyword evidence="3" id="KW-0805">Transcription regulation</keyword>
<dbReference type="PANTHER" id="PTHR46714:SF6">
    <property type="entry name" value="TRANSCRIPTIONAL ACTIVATOR HAC1"/>
    <property type="match status" value="1"/>
</dbReference>
<evidence type="ECO:0000313" key="10">
    <source>
        <dbReference type="EMBL" id="GBC09679.1"/>
    </source>
</evidence>
<evidence type="ECO:0000256" key="8">
    <source>
        <dbReference type="SAM" id="MobiDB-lite"/>
    </source>
</evidence>
<feature type="region of interest" description="Disordered" evidence="8">
    <location>
        <begin position="292"/>
        <end position="313"/>
    </location>
</feature>
<comment type="similarity">
    <text evidence="2">Belongs to the bZIP family.</text>
</comment>
<dbReference type="SMART" id="SM00338">
    <property type="entry name" value="BRLZ"/>
    <property type="match status" value="1"/>
</dbReference>
<accession>A0A2Z6SPM1</accession>